<dbReference type="PANTHER" id="PTHR43362:SF1">
    <property type="entry name" value="MANNITOL DEHYDROGENASE 2-RELATED"/>
    <property type="match status" value="1"/>
</dbReference>
<evidence type="ECO:0000313" key="6">
    <source>
        <dbReference type="Proteomes" id="UP000292935"/>
    </source>
</evidence>
<gene>
    <name evidence="5" type="ORF">ESP57_01865</name>
</gene>
<dbReference type="InterPro" id="IPR013328">
    <property type="entry name" value="6PGD_dom2"/>
</dbReference>
<dbReference type="InterPro" id="IPR000669">
    <property type="entry name" value="Mannitol_DH"/>
</dbReference>
<accession>A0A4Q2JX24</accession>
<feature type="domain" description="Mannitol dehydrogenase N-terminal" evidence="3">
    <location>
        <begin position="13"/>
        <end position="275"/>
    </location>
</feature>
<evidence type="ECO:0000259" key="3">
    <source>
        <dbReference type="Pfam" id="PF01232"/>
    </source>
</evidence>
<dbReference type="Pfam" id="PF01232">
    <property type="entry name" value="Mannitol_dh"/>
    <property type="match status" value="1"/>
</dbReference>
<dbReference type="Gene3D" id="1.10.1040.10">
    <property type="entry name" value="N-(1-d-carboxylethyl)-l-norvaline Dehydrogenase, domain 2"/>
    <property type="match status" value="1"/>
</dbReference>
<dbReference type="AlphaFoldDB" id="A0A4Q2JX24"/>
<dbReference type="InterPro" id="IPR036291">
    <property type="entry name" value="NAD(P)-bd_dom_sf"/>
</dbReference>
<keyword evidence="6" id="KW-1185">Reference proteome</keyword>
<evidence type="ECO:0000313" key="5">
    <source>
        <dbReference type="EMBL" id="RXZ51307.1"/>
    </source>
</evidence>
<keyword evidence="1" id="KW-0560">Oxidoreductase</keyword>
<dbReference type="InterPro" id="IPR008927">
    <property type="entry name" value="6-PGluconate_DH-like_C_sf"/>
</dbReference>
<dbReference type="PRINTS" id="PR00084">
    <property type="entry name" value="MTLDHDRGNASE"/>
</dbReference>
<protein>
    <submittedName>
        <fullName evidence="5">Mannitol dehydrogenase family protein</fullName>
    </submittedName>
</protein>
<dbReference type="EMBL" id="SDPO01000001">
    <property type="protein sequence ID" value="RXZ51307.1"/>
    <property type="molecule type" value="Genomic_DNA"/>
</dbReference>
<dbReference type="InterPro" id="IPR050988">
    <property type="entry name" value="Mannitol_DH/Oxidoreductase"/>
</dbReference>
<feature type="domain" description="Mannitol dehydrogenase C-terminal" evidence="4">
    <location>
        <begin position="284"/>
        <end position="404"/>
    </location>
</feature>
<organism evidence="5 6">
    <name type="scientific">Agromyces fucosus</name>
    <dbReference type="NCBI Taxonomy" id="41985"/>
    <lineage>
        <taxon>Bacteria</taxon>
        <taxon>Bacillati</taxon>
        <taxon>Actinomycetota</taxon>
        <taxon>Actinomycetes</taxon>
        <taxon>Micrococcales</taxon>
        <taxon>Microbacteriaceae</taxon>
        <taxon>Agromyces</taxon>
    </lineage>
</organism>
<dbReference type="GO" id="GO:0008926">
    <property type="term" value="F:mannitol-1-phosphate 5-dehydrogenase activity"/>
    <property type="evidence" value="ECO:0007669"/>
    <property type="project" value="UniProtKB-EC"/>
</dbReference>
<dbReference type="InterPro" id="IPR013131">
    <property type="entry name" value="Mannitol_DH_N"/>
</dbReference>
<proteinExistence type="predicted"/>
<comment type="catalytic activity">
    <reaction evidence="2">
        <text>D-mannitol 1-phosphate + NAD(+) = beta-D-fructose 6-phosphate + NADH + H(+)</text>
        <dbReference type="Rhea" id="RHEA:19661"/>
        <dbReference type="ChEBI" id="CHEBI:15378"/>
        <dbReference type="ChEBI" id="CHEBI:57540"/>
        <dbReference type="ChEBI" id="CHEBI:57634"/>
        <dbReference type="ChEBI" id="CHEBI:57945"/>
        <dbReference type="ChEBI" id="CHEBI:61381"/>
        <dbReference type="EC" id="1.1.1.17"/>
    </reaction>
</comment>
<evidence type="ECO:0000256" key="1">
    <source>
        <dbReference type="ARBA" id="ARBA00023002"/>
    </source>
</evidence>
<evidence type="ECO:0000259" key="4">
    <source>
        <dbReference type="Pfam" id="PF08125"/>
    </source>
</evidence>
<dbReference type="Pfam" id="PF08125">
    <property type="entry name" value="Mannitol_dh_C"/>
    <property type="match status" value="1"/>
</dbReference>
<dbReference type="OrthoDB" id="271711at2"/>
<dbReference type="SUPFAM" id="SSF51735">
    <property type="entry name" value="NAD(P)-binding Rossmann-fold domains"/>
    <property type="match status" value="1"/>
</dbReference>
<comment type="caution">
    <text evidence="5">The sequence shown here is derived from an EMBL/GenBank/DDBJ whole genome shotgun (WGS) entry which is preliminary data.</text>
</comment>
<dbReference type="Proteomes" id="UP000292935">
    <property type="component" value="Unassembled WGS sequence"/>
</dbReference>
<sequence>MSRAAAHLPTPPERIVHLGLGAFHRAHEAWYTARASDADRWGIVAFTGRSRDLAERLDPQDGLYTLVERGADADRFEVVPSIVRVEAGDDVAAFVAAVADPQIAILTLTITEAGYRLAADGTPDLADPDVASDLELLRVALAAGPSDGSDAVTANAAPVTALGRILLALDARRRAGAGPIALVSCDNLPDNGGLLQRAVADLAGRASPDLAAWLAQSVSVVSTSVDRITPAIDVDAESANVREATGWRDAAPVVTEPFADWVLSGRFPAGRPDWESAGARFVDDLEPWENRKLWMLNGAHTVLAAVGQTRGHALVSSAIDDPVCIRIVEALWDDDARQLPGLDLAPYRASLLERFRNPRIEHRLAQIAQDSTTKVRLRIVPVALDERDAGRTADGCATALAAWMLGVGRGVVPAPVGIDPTAVGSLDASARRALLCALDERLAADELFATRVAAAISALGASGTPASLPLLNHETHGTSPT</sequence>
<dbReference type="Gene3D" id="3.40.50.720">
    <property type="entry name" value="NAD(P)-binding Rossmann-like Domain"/>
    <property type="match status" value="1"/>
</dbReference>
<dbReference type="SUPFAM" id="SSF48179">
    <property type="entry name" value="6-phosphogluconate dehydrogenase C-terminal domain-like"/>
    <property type="match status" value="1"/>
</dbReference>
<dbReference type="InterPro" id="IPR013118">
    <property type="entry name" value="Mannitol_DH_C"/>
</dbReference>
<reference evidence="5 6" key="1">
    <citation type="submission" date="2019-01" db="EMBL/GenBank/DDBJ databases">
        <authorList>
            <person name="Li J."/>
        </authorList>
    </citation>
    <scope>NUCLEOTIDE SEQUENCE [LARGE SCALE GENOMIC DNA]</scope>
    <source>
        <strain evidence="5 6">CCUG 35506</strain>
    </source>
</reference>
<evidence type="ECO:0000256" key="2">
    <source>
        <dbReference type="ARBA" id="ARBA00048615"/>
    </source>
</evidence>
<dbReference type="PANTHER" id="PTHR43362">
    <property type="entry name" value="MANNITOL DEHYDROGENASE DSF1-RELATED"/>
    <property type="match status" value="1"/>
</dbReference>
<name>A0A4Q2JX24_9MICO</name>